<sequence length="61" mass="5990">MNYSSGAATGVVAGGATLAATGASSTGQLVLAASIAVMVGALMTWAMSARRRRADFRAAGE</sequence>
<evidence type="ECO:0000256" key="1">
    <source>
        <dbReference type="SAM" id="Phobius"/>
    </source>
</evidence>
<dbReference type="AlphaFoldDB" id="A0AB39S992"/>
<dbReference type="EMBL" id="CP163440">
    <property type="protein sequence ID" value="XDQ62856.1"/>
    <property type="molecule type" value="Genomic_DNA"/>
</dbReference>
<evidence type="ECO:0008006" key="3">
    <source>
        <dbReference type="Google" id="ProtNLM"/>
    </source>
</evidence>
<protein>
    <recommendedName>
        <fullName evidence="3">LPXTG cell wall anchor domain-containing protein</fullName>
    </recommendedName>
</protein>
<proteinExistence type="predicted"/>
<dbReference type="RefSeq" id="WP_369259775.1">
    <property type="nucleotide sequence ID" value="NZ_CP163440.1"/>
</dbReference>
<evidence type="ECO:0000313" key="2">
    <source>
        <dbReference type="EMBL" id="XDQ62856.1"/>
    </source>
</evidence>
<keyword evidence="1" id="KW-0472">Membrane</keyword>
<keyword evidence="1" id="KW-1133">Transmembrane helix</keyword>
<accession>A0AB39S992</accession>
<organism evidence="2">
    <name type="scientific">Streptomyces sp. R35</name>
    <dbReference type="NCBI Taxonomy" id="3238630"/>
    <lineage>
        <taxon>Bacteria</taxon>
        <taxon>Bacillati</taxon>
        <taxon>Actinomycetota</taxon>
        <taxon>Actinomycetes</taxon>
        <taxon>Kitasatosporales</taxon>
        <taxon>Streptomycetaceae</taxon>
        <taxon>Streptomyces</taxon>
    </lineage>
</organism>
<feature type="transmembrane region" description="Helical" evidence="1">
    <location>
        <begin position="29"/>
        <end position="47"/>
    </location>
</feature>
<reference evidence="2" key="1">
    <citation type="submission" date="2024-07" db="EMBL/GenBank/DDBJ databases">
        <authorList>
            <person name="Yu S.T."/>
        </authorList>
    </citation>
    <scope>NUCLEOTIDE SEQUENCE</scope>
    <source>
        <strain evidence="2">R35</strain>
    </source>
</reference>
<gene>
    <name evidence="2" type="ORF">AB5J50_19650</name>
</gene>
<keyword evidence="1" id="KW-0812">Transmembrane</keyword>
<name>A0AB39S992_9ACTN</name>